<dbReference type="Proteomes" id="UP000650424">
    <property type="component" value="Unassembled WGS sequence"/>
</dbReference>
<accession>A0ABR6ZN36</accession>
<evidence type="ECO:0000313" key="1">
    <source>
        <dbReference type="EMBL" id="MBC3917311.1"/>
    </source>
</evidence>
<gene>
    <name evidence="1" type="ORF">H8L32_07480</name>
</gene>
<organism evidence="1 2">
    <name type="scientific">Undibacterium hunanense</name>
    <dbReference type="NCBI Taxonomy" id="2762292"/>
    <lineage>
        <taxon>Bacteria</taxon>
        <taxon>Pseudomonadati</taxon>
        <taxon>Pseudomonadota</taxon>
        <taxon>Betaproteobacteria</taxon>
        <taxon>Burkholderiales</taxon>
        <taxon>Oxalobacteraceae</taxon>
        <taxon>Undibacterium</taxon>
    </lineage>
</organism>
<dbReference type="RefSeq" id="WP_186946540.1">
    <property type="nucleotide sequence ID" value="NZ_JACOGF010000003.1"/>
</dbReference>
<comment type="caution">
    <text evidence="1">The sequence shown here is derived from an EMBL/GenBank/DDBJ whole genome shotgun (WGS) entry which is preliminary data.</text>
</comment>
<proteinExistence type="predicted"/>
<sequence length="87" mass="9755">MIDPNTAAYRPMPTGLTKTAVFSPNPRKLGEKRKVQVKNTAYPFDELTVSGWITNDVWGESFVFEDGKLGHTVSLNLAEVKDNMLRN</sequence>
<evidence type="ECO:0000313" key="2">
    <source>
        <dbReference type="Proteomes" id="UP000650424"/>
    </source>
</evidence>
<protein>
    <submittedName>
        <fullName evidence="1">Uncharacterized protein</fullName>
    </submittedName>
</protein>
<keyword evidence="2" id="KW-1185">Reference proteome</keyword>
<dbReference type="EMBL" id="JACOGF010000003">
    <property type="protein sequence ID" value="MBC3917311.1"/>
    <property type="molecule type" value="Genomic_DNA"/>
</dbReference>
<reference evidence="1 2" key="1">
    <citation type="submission" date="2020-08" db="EMBL/GenBank/DDBJ databases">
        <title>Novel species isolated from subtropical streams in China.</title>
        <authorList>
            <person name="Lu H."/>
        </authorList>
    </citation>
    <scope>NUCLEOTIDE SEQUENCE [LARGE SCALE GENOMIC DNA]</scope>
    <source>
        <strain evidence="1 2">CY18W</strain>
    </source>
</reference>
<name>A0ABR6ZN36_9BURK</name>